<dbReference type="PANTHER" id="PTHR45953">
    <property type="entry name" value="IDURONATE 2-SULFATASE"/>
    <property type="match status" value="1"/>
</dbReference>
<evidence type="ECO:0000256" key="3">
    <source>
        <dbReference type="ARBA" id="ARBA00022723"/>
    </source>
</evidence>
<accession>R7U578</accession>
<dbReference type="Pfam" id="PF00884">
    <property type="entry name" value="Sulfatase"/>
    <property type="match status" value="1"/>
</dbReference>
<dbReference type="OrthoDB" id="96314at2759"/>
<evidence type="ECO:0000256" key="1">
    <source>
        <dbReference type="ARBA" id="ARBA00001913"/>
    </source>
</evidence>
<evidence type="ECO:0000259" key="5">
    <source>
        <dbReference type="Pfam" id="PF00884"/>
    </source>
</evidence>
<evidence type="ECO:0000313" key="7">
    <source>
        <dbReference type="EnsemblMetazoa" id="CapteP86037"/>
    </source>
</evidence>
<keyword evidence="4" id="KW-0378">Hydrolase</keyword>
<comment type="cofactor">
    <cofactor evidence="1">
        <name>Ca(2+)</name>
        <dbReference type="ChEBI" id="CHEBI:29108"/>
    </cofactor>
</comment>
<proteinExistence type="inferred from homology"/>
<reference evidence="8" key="1">
    <citation type="submission" date="2012-12" db="EMBL/GenBank/DDBJ databases">
        <authorList>
            <person name="Hellsten U."/>
            <person name="Grimwood J."/>
            <person name="Chapman J.A."/>
            <person name="Shapiro H."/>
            <person name="Aerts A."/>
            <person name="Otillar R.P."/>
            <person name="Terry A.Y."/>
            <person name="Boore J.L."/>
            <person name="Simakov O."/>
            <person name="Marletaz F."/>
            <person name="Cho S.-J."/>
            <person name="Edsinger-Gonzales E."/>
            <person name="Havlak P."/>
            <person name="Kuo D.-H."/>
            <person name="Larsson T."/>
            <person name="Lv J."/>
            <person name="Arendt D."/>
            <person name="Savage R."/>
            <person name="Osoegawa K."/>
            <person name="de Jong P."/>
            <person name="Lindberg D.R."/>
            <person name="Seaver E.C."/>
            <person name="Weisblat D.A."/>
            <person name="Putnam N.H."/>
            <person name="Grigoriev I.V."/>
            <person name="Rokhsar D.S."/>
        </authorList>
    </citation>
    <scope>NUCLEOTIDE SEQUENCE</scope>
    <source>
        <strain evidence="8">I ESC-2004</strain>
    </source>
</reference>
<feature type="non-terminal residue" evidence="6">
    <location>
        <position position="1"/>
    </location>
</feature>
<dbReference type="Gene3D" id="3.40.720.10">
    <property type="entry name" value="Alkaline Phosphatase, subunit A"/>
    <property type="match status" value="1"/>
</dbReference>
<dbReference type="EMBL" id="AMQN01010301">
    <property type="status" value="NOT_ANNOTATED_CDS"/>
    <property type="molecule type" value="Genomic_DNA"/>
</dbReference>
<dbReference type="EnsemblMetazoa" id="CapteT86037">
    <property type="protein sequence ID" value="CapteP86037"/>
    <property type="gene ID" value="CapteG86037"/>
</dbReference>
<dbReference type="EMBL" id="KB307525">
    <property type="protein sequence ID" value="ELT98826.1"/>
    <property type="molecule type" value="Genomic_DNA"/>
</dbReference>
<keyword evidence="8" id="KW-1185">Reference proteome</keyword>
<dbReference type="GO" id="GO:0005737">
    <property type="term" value="C:cytoplasm"/>
    <property type="evidence" value="ECO:0007669"/>
    <property type="project" value="TreeGrafter"/>
</dbReference>
<dbReference type="STRING" id="283909.R7U578"/>
<evidence type="ECO:0000256" key="4">
    <source>
        <dbReference type="ARBA" id="ARBA00022801"/>
    </source>
</evidence>
<dbReference type="PANTHER" id="PTHR45953:SF1">
    <property type="entry name" value="IDURONATE 2-SULFATASE"/>
    <property type="match status" value="1"/>
</dbReference>
<dbReference type="AlphaFoldDB" id="R7U578"/>
<comment type="similarity">
    <text evidence="2">Belongs to the sulfatase family.</text>
</comment>
<keyword evidence="3" id="KW-0479">Metal-binding</keyword>
<dbReference type="InterPro" id="IPR000917">
    <property type="entry name" value="Sulfatase_N"/>
</dbReference>
<dbReference type="GO" id="GO:0046872">
    <property type="term" value="F:metal ion binding"/>
    <property type="evidence" value="ECO:0007669"/>
    <property type="project" value="UniProtKB-KW"/>
</dbReference>
<feature type="domain" description="Sulfatase N-terminal" evidence="5">
    <location>
        <begin position="2"/>
        <end position="63"/>
    </location>
</feature>
<dbReference type="HOGENOM" id="CLU_2874233_0_0_1"/>
<protein>
    <recommendedName>
        <fullName evidence="5">Sulfatase N-terminal domain-containing protein</fullName>
    </recommendedName>
</protein>
<sequence>SYIDDIAGEMMDHLDEQVLRENTVVMFTTDRGVHLGENATIKQSNYEVSARVPLLINIPGVTAP</sequence>
<evidence type="ECO:0000313" key="6">
    <source>
        <dbReference type="EMBL" id="ELT98826.1"/>
    </source>
</evidence>
<name>R7U578_CAPTE</name>
<dbReference type="Proteomes" id="UP000014760">
    <property type="component" value="Unassembled WGS sequence"/>
</dbReference>
<reference evidence="7" key="3">
    <citation type="submission" date="2015-06" db="UniProtKB">
        <authorList>
            <consortium name="EnsemblMetazoa"/>
        </authorList>
    </citation>
    <scope>IDENTIFICATION</scope>
</reference>
<gene>
    <name evidence="6" type="ORF">CAPTEDRAFT_86037</name>
</gene>
<evidence type="ECO:0000256" key="2">
    <source>
        <dbReference type="ARBA" id="ARBA00008779"/>
    </source>
</evidence>
<organism evidence="6">
    <name type="scientific">Capitella teleta</name>
    <name type="common">Polychaete worm</name>
    <dbReference type="NCBI Taxonomy" id="283909"/>
    <lineage>
        <taxon>Eukaryota</taxon>
        <taxon>Metazoa</taxon>
        <taxon>Spiralia</taxon>
        <taxon>Lophotrochozoa</taxon>
        <taxon>Annelida</taxon>
        <taxon>Polychaeta</taxon>
        <taxon>Sedentaria</taxon>
        <taxon>Scolecida</taxon>
        <taxon>Capitellidae</taxon>
        <taxon>Capitella</taxon>
    </lineage>
</organism>
<evidence type="ECO:0000313" key="8">
    <source>
        <dbReference type="Proteomes" id="UP000014760"/>
    </source>
</evidence>
<dbReference type="SUPFAM" id="SSF53649">
    <property type="entry name" value="Alkaline phosphatase-like"/>
    <property type="match status" value="1"/>
</dbReference>
<reference evidence="6 8" key="2">
    <citation type="journal article" date="2013" name="Nature">
        <title>Insights into bilaterian evolution from three spiralian genomes.</title>
        <authorList>
            <person name="Simakov O."/>
            <person name="Marletaz F."/>
            <person name="Cho S.J."/>
            <person name="Edsinger-Gonzales E."/>
            <person name="Havlak P."/>
            <person name="Hellsten U."/>
            <person name="Kuo D.H."/>
            <person name="Larsson T."/>
            <person name="Lv J."/>
            <person name="Arendt D."/>
            <person name="Savage R."/>
            <person name="Osoegawa K."/>
            <person name="de Jong P."/>
            <person name="Grimwood J."/>
            <person name="Chapman J.A."/>
            <person name="Shapiro H."/>
            <person name="Aerts A."/>
            <person name="Otillar R.P."/>
            <person name="Terry A.Y."/>
            <person name="Boore J.L."/>
            <person name="Grigoriev I.V."/>
            <person name="Lindberg D.R."/>
            <person name="Seaver E.C."/>
            <person name="Weisblat D.A."/>
            <person name="Putnam N.H."/>
            <person name="Rokhsar D.S."/>
        </authorList>
    </citation>
    <scope>NUCLEOTIDE SEQUENCE</scope>
    <source>
        <strain evidence="6 8">I ESC-2004</strain>
    </source>
</reference>
<dbReference type="GO" id="GO:0008484">
    <property type="term" value="F:sulfuric ester hydrolase activity"/>
    <property type="evidence" value="ECO:0007669"/>
    <property type="project" value="TreeGrafter"/>
</dbReference>
<dbReference type="InterPro" id="IPR017850">
    <property type="entry name" value="Alkaline_phosphatase_core_sf"/>
</dbReference>
<feature type="non-terminal residue" evidence="6">
    <location>
        <position position="64"/>
    </location>
</feature>